<dbReference type="InterPro" id="IPR051315">
    <property type="entry name" value="Bact_Chemotaxis_CheA"/>
</dbReference>
<keyword evidence="2" id="KW-0597">Phosphoprotein</keyword>
<dbReference type="InterPro" id="IPR036641">
    <property type="entry name" value="HPT_dom_sf"/>
</dbReference>
<organism evidence="4 5">
    <name type="scientific">Zhongshania antarctica</name>
    <dbReference type="NCBI Taxonomy" id="641702"/>
    <lineage>
        <taxon>Bacteria</taxon>
        <taxon>Pseudomonadati</taxon>
        <taxon>Pseudomonadota</taxon>
        <taxon>Gammaproteobacteria</taxon>
        <taxon>Cellvibrionales</taxon>
        <taxon>Spongiibacteraceae</taxon>
        <taxon>Zhongshania</taxon>
    </lineage>
</organism>
<evidence type="ECO:0000259" key="3">
    <source>
        <dbReference type="PROSITE" id="PS50894"/>
    </source>
</evidence>
<dbReference type="PANTHER" id="PTHR43395">
    <property type="entry name" value="SENSOR HISTIDINE KINASE CHEA"/>
    <property type="match status" value="1"/>
</dbReference>
<keyword evidence="4" id="KW-0808">Transferase</keyword>
<dbReference type="RefSeq" id="WP_184460639.1">
    <property type="nucleotide sequence ID" value="NZ_JACHHW010000001.1"/>
</dbReference>
<evidence type="ECO:0000256" key="2">
    <source>
        <dbReference type="PROSITE-ProRule" id="PRU00110"/>
    </source>
</evidence>
<dbReference type="InterPro" id="IPR008207">
    <property type="entry name" value="Sig_transdc_His_kin_Hpt_dom"/>
</dbReference>
<keyword evidence="4" id="KW-0418">Kinase</keyword>
<dbReference type="Pfam" id="PF01627">
    <property type="entry name" value="Hpt"/>
    <property type="match status" value="1"/>
</dbReference>
<keyword evidence="5" id="KW-1185">Reference proteome</keyword>
<dbReference type="Gene3D" id="1.20.120.160">
    <property type="entry name" value="HPT domain"/>
    <property type="match status" value="1"/>
</dbReference>
<evidence type="ECO:0000313" key="4">
    <source>
        <dbReference type="EMBL" id="MBB5185795.1"/>
    </source>
</evidence>
<dbReference type="GO" id="GO:0000160">
    <property type="term" value="P:phosphorelay signal transduction system"/>
    <property type="evidence" value="ECO:0007669"/>
    <property type="project" value="UniProtKB-KW"/>
</dbReference>
<accession>A0A840QYK1</accession>
<sequence>MNKTEHEGIMAIFLAEAEEIVQRLSEQLTELQYGYDGQRILDDIHRGFHTLYGGAAVLGLVELVECAQLSERLMERLRTRRMALNPAAVSLILSAVETIQVMLARRINHQPPEALSRELKQRLVQAANGNDKSANTIVSPQANSDPMGLFFDGRLAPRQPDSRLNLDSGGILQSVAAAEITDDEFENILDSLYGKGRGPTSRRVASRRNEAAAGSATETMVRPQAVLATEVAADDSGIGHLVQELSWVRNRLIRFQGLEQKTELDKALAYLDLVTRDMEAWLQNRAKSR</sequence>
<feature type="domain" description="HPt" evidence="3">
    <location>
        <begin position="2"/>
        <end position="106"/>
    </location>
</feature>
<proteinExistence type="predicted"/>
<evidence type="ECO:0000256" key="1">
    <source>
        <dbReference type="ARBA" id="ARBA00023012"/>
    </source>
</evidence>
<dbReference type="EMBL" id="JACHHW010000001">
    <property type="protein sequence ID" value="MBB5185795.1"/>
    <property type="molecule type" value="Genomic_DNA"/>
</dbReference>
<name>A0A840QYK1_9GAMM</name>
<dbReference type="SMART" id="SM00073">
    <property type="entry name" value="HPT"/>
    <property type="match status" value="1"/>
</dbReference>
<feature type="modified residue" description="Phosphohistidine" evidence="2">
    <location>
        <position position="49"/>
    </location>
</feature>
<dbReference type="CDD" id="cd00088">
    <property type="entry name" value="HPT"/>
    <property type="match status" value="1"/>
</dbReference>
<dbReference type="Proteomes" id="UP000536640">
    <property type="component" value="Unassembled WGS sequence"/>
</dbReference>
<dbReference type="PANTHER" id="PTHR43395:SF1">
    <property type="entry name" value="CHEMOTAXIS PROTEIN CHEA"/>
    <property type="match status" value="1"/>
</dbReference>
<comment type="caution">
    <text evidence="4">The sequence shown here is derived from an EMBL/GenBank/DDBJ whole genome shotgun (WGS) entry which is preliminary data.</text>
</comment>
<dbReference type="PROSITE" id="PS50894">
    <property type="entry name" value="HPT"/>
    <property type="match status" value="1"/>
</dbReference>
<gene>
    <name evidence="4" type="ORF">HNQ57_000054</name>
</gene>
<dbReference type="EC" id="2.7.13.3" evidence="4"/>
<evidence type="ECO:0000313" key="5">
    <source>
        <dbReference type="Proteomes" id="UP000536640"/>
    </source>
</evidence>
<dbReference type="GO" id="GO:0004673">
    <property type="term" value="F:protein histidine kinase activity"/>
    <property type="evidence" value="ECO:0007669"/>
    <property type="project" value="UniProtKB-EC"/>
</dbReference>
<dbReference type="AlphaFoldDB" id="A0A840QYK1"/>
<dbReference type="SUPFAM" id="SSF47226">
    <property type="entry name" value="Histidine-containing phosphotransfer domain, HPT domain"/>
    <property type="match status" value="1"/>
</dbReference>
<reference evidence="4 5" key="1">
    <citation type="submission" date="2020-08" db="EMBL/GenBank/DDBJ databases">
        <title>Genomic Encyclopedia of Type Strains, Phase IV (KMG-IV): sequencing the most valuable type-strain genomes for metagenomic binning, comparative biology and taxonomic classification.</title>
        <authorList>
            <person name="Goeker M."/>
        </authorList>
    </citation>
    <scope>NUCLEOTIDE SEQUENCE [LARGE SCALE GENOMIC DNA]</scope>
    <source>
        <strain evidence="4 5">DSM 25701</strain>
    </source>
</reference>
<keyword evidence="1" id="KW-0902">Two-component regulatory system</keyword>
<protein>
    <submittedName>
        <fullName evidence="4">Two-component system chemotaxis sensor kinase CheA</fullName>
        <ecNumber evidence="4">2.7.13.3</ecNumber>
    </submittedName>
</protein>